<accession>A0A8H8CG21</accession>
<dbReference type="GO" id="GO:0010333">
    <property type="term" value="F:terpene synthase activity"/>
    <property type="evidence" value="ECO:0007669"/>
    <property type="project" value="InterPro"/>
</dbReference>
<dbReference type="InterPro" id="IPR034686">
    <property type="entry name" value="Terpene_cyclase-like_2"/>
</dbReference>
<keyword evidence="5 6" id="KW-0456">Lyase</keyword>
<gene>
    <name evidence="7" type="ORF">JR316_010723</name>
</gene>
<sequence length="371" mass="41920">MAPSSQSFQLPDILGVINSIELRTNGHCRYATEASEKWLTETGILSVDELSYIHPTKIGLLSALCFPKCDFPQLRVLTDFCMLFFYSGLRENAEGETFRLWDVDHSQLSAQIAAGSVGEMDYKSGLDLLKGHVLLRQLHQRLVNLASAASETWNARFKKSVLDYQAAQEVRRMNRSRNDVPSLEEYTATAREMHGNSVLLDLAELLEVFEFPDLRGTEAEKIIHMKHAALDVIAWSLDVVSYQLQQYRGSTYNLVAVLMHHNSLSVQGAMNQCGNMIKQAFSSFCSTERAILDSIDSSKSSILSWMWTAKEISADTEAISEKIKRYIRALKDCISAVIHWAYETELFFGKKGSEIRTFGWVFVDHIPVITE</sequence>
<dbReference type="EMBL" id="JAFIQS010000012">
    <property type="protein sequence ID" value="KAG5164223.1"/>
    <property type="molecule type" value="Genomic_DNA"/>
</dbReference>
<comment type="similarity">
    <text evidence="2 6">Belongs to the terpene synthase family.</text>
</comment>
<dbReference type="GO" id="GO:0046872">
    <property type="term" value="F:metal ion binding"/>
    <property type="evidence" value="ECO:0007669"/>
    <property type="project" value="UniProtKB-KW"/>
</dbReference>
<comment type="cofactor">
    <cofactor evidence="1 6">
        <name>Mg(2+)</name>
        <dbReference type="ChEBI" id="CHEBI:18420"/>
    </cofactor>
</comment>
<evidence type="ECO:0000256" key="5">
    <source>
        <dbReference type="ARBA" id="ARBA00023239"/>
    </source>
</evidence>
<name>A0A8H8CG21_PSICU</name>
<protein>
    <recommendedName>
        <fullName evidence="6">Terpene synthase</fullName>
        <ecNumber evidence="6">4.2.3.-</ecNumber>
    </recommendedName>
</protein>
<organism evidence="7">
    <name type="scientific">Psilocybe cubensis</name>
    <name type="common">Psychedelic mushroom</name>
    <name type="synonym">Stropharia cubensis</name>
    <dbReference type="NCBI Taxonomy" id="181762"/>
    <lineage>
        <taxon>Eukaryota</taxon>
        <taxon>Fungi</taxon>
        <taxon>Dikarya</taxon>
        <taxon>Basidiomycota</taxon>
        <taxon>Agaricomycotina</taxon>
        <taxon>Agaricomycetes</taxon>
        <taxon>Agaricomycetidae</taxon>
        <taxon>Agaricales</taxon>
        <taxon>Agaricineae</taxon>
        <taxon>Strophariaceae</taxon>
        <taxon>Psilocybe</taxon>
    </lineage>
</organism>
<keyword evidence="4 6" id="KW-0460">Magnesium</keyword>
<evidence type="ECO:0000256" key="1">
    <source>
        <dbReference type="ARBA" id="ARBA00001946"/>
    </source>
</evidence>
<comment type="caution">
    <text evidence="7">The sequence shown here is derived from an EMBL/GenBank/DDBJ whole genome shotgun (WGS) entry which is preliminary data.</text>
</comment>
<proteinExistence type="inferred from homology"/>
<evidence type="ECO:0000313" key="7">
    <source>
        <dbReference type="EMBL" id="KAG5164223.1"/>
    </source>
</evidence>
<dbReference type="Pfam" id="PF19086">
    <property type="entry name" value="Terpene_syn_C_2"/>
    <property type="match status" value="1"/>
</dbReference>
<dbReference type="OrthoDB" id="2861623at2759"/>
<evidence type="ECO:0000256" key="4">
    <source>
        <dbReference type="ARBA" id="ARBA00022842"/>
    </source>
</evidence>
<dbReference type="Gene3D" id="1.10.600.10">
    <property type="entry name" value="Farnesyl Diphosphate Synthase"/>
    <property type="match status" value="1"/>
</dbReference>
<evidence type="ECO:0000256" key="6">
    <source>
        <dbReference type="RuleBase" id="RU366034"/>
    </source>
</evidence>
<keyword evidence="3 6" id="KW-0479">Metal-binding</keyword>
<dbReference type="EC" id="4.2.3.-" evidence="6"/>
<dbReference type="AlphaFoldDB" id="A0A8H8CG21"/>
<dbReference type="GO" id="GO:0008299">
    <property type="term" value="P:isoprenoid biosynthetic process"/>
    <property type="evidence" value="ECO:0007669"/>
    <property type="project" value="UniProtKB-ARBA"/>
</dbReference>
<dbReference type="InterPro" id="IPR008949">
    <property type="entry name" value="Isoprenoid_synthase_dom_sf"/>
</dbReference>
<evidence type="ECO:0000256" key="2">
    <source>
        <dbReference type="ARBA" id="ARBA00006333"/>
    </source>
</evidence>
<evidence type="ECO:0000256" key="3">
    <source>
        <dbReference type="ARBA" id="ARBA00022723"/>
    </source>
</evidence>
<dbReference type="PANTHER" id="PTHR35201:SF4">
    <property type="entry name" value="BETA-PINACENE SYNTHASE-RELATED"/>
    <property type="match status" value="1"/>
</dbReference>
<reference evidence="7" key="1">
    <citation type="submission" date="2021-02" db="EMBL/GenBank/DDBJ databases">
        <title>Psilocybe cubensis genome.</title>
        <authorList>
            <person name="Mckernan K.J."/>
            <person name="Crawford S."/>
            <person name="Trippe A."/>
            <person name="Kane L.T."/>
            <person name="Mclaughlin S."/>
        </authorList>
    </citation>
    <scope>NUCLEOTIDE SEQUENCE [LARGE SCALE GENOMIC DNA]</scope>
    <source>
        <strain evidence="7">MGC-MH-2018</strain>
    </source>
</reference>
<dbReference type="SUPFAM" id="SSF48576">
    <property type="entry name" value="Terpenoid synthases"/>
    <property type="match status" value="1"/>
</dbReference>
<dbReference type="PANTHER" id="PTHR35201">
    <property type="entry name" value="TERPENE SYNTHASE"/>
    <property type="match status" value="1"/>
</dbReference>